<evidence type="ECO:0000313" key="2">
    <source>
        <dbReference type="Proteomes" id="UP001150062"/>
    </source>
</evidence>
<proteinExistence type="predicted"/>
<name>A0ABQ8XMK3_9EUKA</name>
<organism evidence="1 2">
    <name type="scientific">Anaeramoeba flamelloides</name>
    <dbReference type="NCBI Taxonomy" id="1746091"/>
    <lineage>
        <taxon>Eukaryota</taxon>
        <taxon>Metamonada</taxon>
        <taxon>Anaeramoebidae</taxon>
        <taxon>Anaeramoeba</taxon>
    </lineage>
</organism>
<evidence type="ECO:0000313" key="1">
    <source>
        <dbReference type="EMBL" id="KAJ6233300.1"/>
    </source>
</evidence>
<keyword evidence="2" id="KW-1185">Reference proteome</keyword>
<dbReference type="EMBL" id="JAOAOG010000280">
    <property type="protein sequence ID" value="KAJ6233300.1"/>
    <property type="molecule type" value="Genomic_DNA"/>
</dbReference>
<dbReference type="Proteomes" id="UP001150062">
    <property type="component" value="Unassembled WGS sequence"/>
</dbReference>
<gene>
    <name evidence="1" type="ORF">M0813_30092</name>
</gene>
<sequence>MPYNPSPFERDVSPDWRRSLILFYSKNIKRLSSWKMPRLSTLNILRFQVPCRGFSCNVCMIEDDEKDDFFCFFDLFSIAYIQAVPKKRYILYMYIHKHNHYAIYTLPPFRHLLYLPLFVYLIKQKKDD</sequence>
<reference evidence="1" key="1">
    <citation type="submission" date="2022-08" db="EMBL/GenBank/DDBJ databases">
        <title>Novel sulfate-reducing endosymbionts in the free-living metamonad Anaeramoeba.</title>
        <authorList>
            <person name="Jerlstrom-Hultqvist J."/>
            <person name="Cepicka I."/>
            <person name="Gallot-Lavallee L."/>
            <person name="Salas-Leiva D."/>
            <person name="Curtis B.A."/>
            <person name="Zahonova K."/>
            <person name="Pipaliya S."/>
            <person name="Dacks J."/>
            <person name="Roger A.J."/>
        </authorList>
    </citation>
    <scope>NUCLEOTIDE SEQUENCE</scope>
    <source>
        <strain evidence="1">Schooner1</strain>
    </source>
</reference>
<comment type="caution">
    <text evidence="1">The sequence shown here is derived from an EMBL/GenBank/DDBJ whole genome shotgun (WGS) entry which is preliminary data.</text>
</comment>
<protein>
    <submittedName>
        <fullName evidence="1">Uncharacterized protein</fullName>
    </submittedName>
</protein>
<accession>A0ABQ8XMK3</accession>